<name>A0ABS5PFS5_9FLAO</name>
<dbReference type="EMBL" id="JAGYVZ010000021">
    <property type="protein sequence ID" value="MBS7233157.1"/>
    <property type="molecule type" value="Genomic_DNA"/>
</dbReference>
<proteinExistence type="predicted"/>
<dbReference type="EC" id="2.3.1.-" evidence="1"/>
<organism evidence="1 2">
    <name type="scientific">Flavobacterium psychroterrae</name>
    <dbReference type="NCBI Taxonomy" id="2133767"/>
    <lineage>
        <taxon>Bacteria</taxon>
        <taxon>Pseudomonadati</taxon>
        <taxon>Bacteroidota</taxon>
        <taxon>Flavobacteriia</taxon>
        <taxon>Flavobacteriales</taxon>
        <taxon>Flavobacteriaceae</taxon>
        <taxon>Flavobacterium</taxon>
    </lineage>
</organism>
<dbReference type="Proteomes" id="UP000722625">
    <property type="component" value="Unassembled WGS sequence"/>
</dbReference>
<sequence length="77" mass="8692">MCGAESSSNLSDGSLRNASKKNRFGKTLVKHCQTYYNANEVDLIWLNARTAAVGLYKKMDYQPLGEPFDIKDMGEHY</sequence>
<accession>A0ABS5PFS5</accession>
<protein>
    <submittedName>
        <fullName evidence="1">GNAT family N-acetyltransferase</fullName>
        <ecNumber evidence="1">2.3.1.-</ecNumber>
    </submittedName>
</protein>
<dbReference type="Gene3D" id="3.40.630.30">
    <property type="match status" value="1"/>
</dbReference>
<keyword evidence="1" id="KW-0808">Transferase</keyword>
<gene>
    <name evidence="1" type="ORF">KHA90_19225</name>
</gene>
<evidence type="ECO:0000313" key="1">
    <source>
        <dbReference type="EMBL" id="MBS7233157.1"/>
    </source>
</evidence>
<evidence type="ECO:0000313" key="2">
    <source>
        <dbReference type="Proteomes" id="UP000722625"/>
    </source>
</evidence>
<keyword evidence="1" id="KW-0012">Acyltransferase</keyword>
<dbReference type="SUPFAM" id="SSF55729">
    <property type="entry name" value="Acyl-CoA N-acyltransferases (Nat)"/>
    <property type="match status" value="1"/>
</dbReference>
<dbReference type="InterPro" id="IPR016181">
    <property type="entry name" value="Acyl_CoA_acyltransferase"/>
</dbReference>
<reference evidence="1 2" key="1">
    <citation type="journal article" date="2018" name="Int. J. Syst. Evol. Microbiol.">
        <title>Flavobacterium chryseum sp. nov. and Flavobacterium psychroterrae sp. nov., novel environmental bacteria isolated from Antarctica.</title>
        <authorList>
            <person name="Kralova S."/>
            <person name="Svec P."/>
            <person name="Busse H.J."/>
            <person name="Stankova E."/>
            <person name="Vaczi P."/>
            <person name="Sedlacek I."/>
        </authorList>
    </citation>
    <scope>NUCLEOTIDE SEQUENCE [LARGE SCALE GENOMIC DNA]</scope>
    <source>
        <strain evidence="1 2">CCM 8827</strain>
    </source>
</reference>
<comment type="caution">
    <text evidence="1">The sequence shown here is derived from an EMBL/GenBank/DDBJ whole genome shotgun (WGS) entry which is preliminary data.</text>
</comment>
<keyword evidence="2" id="KW-1185">Reference proteome</keyword>
<dbReference type="GO" id="GO:0016746">
    <property type="term" value="F:acyltransferase activity"/>
    <property type="evidence" value="ECO:0007669"/>
    <property type="project" value="UniProtKB-KW"/>
</dbReference>